<proteinExistence type="predicted"/>
<feature type="compositionally biased region" description="Basic and acidic residues" evidence="1">
    <location>
        <begin position="150"/>
        <end position="169"/>
    </location>
</feature>
<evidence type="ECO:0000313" key="3">
    <source>
        <dbReference type="EMBL" id="PWN18867.1"/>
    </source>
</evidence>
<feature type="compositionally biased region" description="Low complexity" evidence="1">
    <location>
        <begin position="77"/>
        <end position="99"/>
    </location>
</feature>
<feature type="compositionally biased region" description="Low complexity" evidence="1">
    <location>
        <begin position="1055"/>
        <end position="1097"/>
    </location>
</feature>
<feature type="compositionally biased region" description="Polar residues" evidence="1">
    <location>
        <begin position="410"/>
        <end position="422"/>
    </location>
</feature>
<feature type="region of interest" description="Disordered" evidence="1">
    <location>
        <begin position="150"/>
        <end position="187"/>
    </location>
</feature>
<dbReference type="GeneID" id="37014922"/>
<organism evidence="3 4">
    <name type="scientific">Pseudomicrostroma glucosiphilum</name>
    <dbReference type="NCBI Taxonomy" id="1684307"/>
    <lineage>
        <taxon>Eukaryota</taxon>
        <taxon>Fungi</taxon>
        <taxon>Dikarya</taxon>
        <taxon>Basidiomycota</taxon>
        <taxon>Ustilaginomycotina</taxon>
        <taxon>Exobasidiomycetes</taxon>
        <taxon>Microstromatales</taxon>
        <taxon>Microstromatales incertae sedis</taxon>
        <taxon>Pseudomicrostroma</taxon>
    </lineage>
</organism>
<feature type="compositionally biased region" description="Basic and acidic residues" evidence="1">
    <location>
        <begin position="976"/>
        <end position="997"/>
    </location>
</feature>
<name>A0A316U0M8_9BASI</name>
<keyword evidence="4" id="KW-1185">Reference proteome</keyword>
<accession>A0A316U0M8</accession>
<dbReference type="GO" id="GO:0005737">
    <property type="term" value="C:cytoplasm"/>
    <property type="evidence" value="ECO:0007669"/>
    <property type="project" value="TreeGrafter"/>
</dbReference>
<dbReference type="Proteomes" id="UP000245942">
    <property type="component" value="Unassembled WGS sequence"/>
</dbReference>
<dbReference type="Pfam" id="PF02862">
    <property type="entry name" value="DDHD"/>
    <property type="match status" value="2"/>
</dbReference>
<dbReference type="OrthoDB" id="69269at2759"/>
<dbReference type="GO" id="GO:0046872">
    <property type="term" value="F:metal ion binding"/>
    <property type="evidence" value="ECO:0007669"/>
    <property type="project" value="InterPro"/>
</dbReference>
<feature type="compositionally biased region" description="Basic and acidic residues" evidence="1">
    <location>
        <begin position="446"/>
        <end position="480"/>
    </location>
</feature>
<feature type="compositionally biased region" description="Low complexity" evidence="1">
    <location>
        <begin position="15"/>
        <end position="31"/>
    </location>
</feature>
<feature type="region of interest" description="Disordered" evidence="1">
    <location>
        <begin position="1"/>
        <end position="99"/>
    </location>
</feature>
<evidence type="ECO:0000259" key="2">
    <source>
        <dbReference type="SMART" id="SM01127"/>
    </source>
</evidence>
<feature type="compositionally biased region" description="Basic and acidic residues" evidence="1">
    <location>
        <begin position="1137"/>
        <end position="1150"/>
    </location>
</feature>
<sequence length="1259" mass="135030">MVEKSSQINDDDAAAVKYATTSTSSASKTAPRIPPRPSSSAGARGAEDEGEGQAAPQARDDIAASSSTPAGDDDDGTPTATVTASTSTSTSTSAPARSAFLRSASIPTLDVRPPKLTPRWLFAEGKYWTAFGIADSARLEEALVKWKGEMAKEDRVEEPKEEAHKDNKSKPTPLPLPEADPTQPLPSWRVPVGADRLYEVDLRPSPHLMHPVFWKAPSSHVRRGSWFFESSRIVPCDLELTAELTRLYEQIRPWTKAYAEELRISAGIGAEGEEKLKCPLASLKGSYVIFSGSHIARIYQEGVSTRLAKTLLTAWAGEHGGGTVVIRGWDQAQKLMRARRGDLTKKKANKNSASHGRSVSMSKKADSSSADGSETPKQHAKGDESPMPAGSAQPPNKEGESAEGSPARKPTSTASTSAQQADLWSSLTSRLGSWGYSGSSSSQLTEKQRADVAESFKEAQARIQETRHEADTESRNKSKVDPSPLRANITADTAREDATADEESGDEDEEWEREKQHEEEDIELILCWHGIGQKLADEWKKLEFSISVIGFQSLVRSRAKTAAPIHIGGPGFAGLAKGKRLVFLPINWRATLNDFQPTKEKEDDDIDDDEHLNNQVGLDDIFGTNDSIPLARQVTKNLLLDIPLFLSHHRHEVLRRCVAETNRAYALYCQRNPSFVSRAKEKGSQPKVSMICHSLGAALAIDILSAQPTRVEPYLSAKEMLASPHLAYNTRSLYLVGSPAALFYYLQSRQLIARKGRELTKGARKDEALDRPDGGQWGCLSADRVWNIFNSTDPIGTCLNGCVDAKYASKMPALATDKVVNGLLSTLPGSSPDVYRKTPATAATTNEGLTPSSSSSGLNGKESGVKSKGAGTPSANANGPAASARSFLDTWSKRLPGPATSSPSRQASDHEGGDTDDITSDDDDAATGSARRTLKKKSARSSRASTGRRKSGETDPWAVKWSKKQEANKAAARTLQEQERGREEKGSGEGLSKKDDGAAQGKGEEGDDVLPKNTDEEDHDYPPTLSADSADARKRTTDGSADDEAAREGAEMTEADAAASARASTDGTSDSLAQQATAALAAAITGATSSSSAPTGTESQEAAEEAGKTVSQSAAAAEKGEDATALEGQSESAASSAEDKPASKSSDSRSHTRATSRFLALNPLGRIDYVLPRVAGSFDFVLSPAGQLLEYLGMLQAHAAYWSNESFADLVLASSAAVLETEGGSEGRAAGEERKEDEGEERWRRVRRRMFGEQDVPTL</sequence>
<dbReference type="RefSeq" id="XP_025346027.1">
    <property type="nucleotide sequence ID" value="XM_025493188.1"/>
</dbReference>
<dbReference type="SMART" id="SM01127">
    <property type="entry name" value="DDHD"/>
    <property type="match status" value="1"/>
</dbReference>
<dbReference type="InterPro" id="IPR004177">
    <property type="entry name" value="DDHD_dom"/>
</dbReference>
<reference evidence="3 4" key="1">
    <citation type="journal article" date="2018" name="Mol. Biol. Evol.">
        <title>Broad Genomic Sampling Reveals a Smut Pathogenic Ancestry of the Fungal Clade Ustilaginomycotina.</title>
        <authorList>
            <person name="Kijpornyongpan T."/>
            <person name="Mondo S.J."/>
            <person name="Barry K."/>
            <person name="Sandor L."/>
            <person name="Lee J."/>
            <person name="Lipzen A."/>
            <person name="Pangilinan J."/>
            <person name="LaButti K."/>
            <person name="Hainaut M."/>
            <person name="Henrissat B."/>
            <person name="Grigoriev I.V."/>
            <person name="Spatafora J.W."/>
            <person name="Aime M.C."/>
        </authorList>
    </citation>
    <scope>NUCLEOTIDE SEQUENCE [LARGE SCALE GENOMIC DNA]</scope>
    <source>
        <strain evidence="3 4">MCA 4718</strain>
    </source>
</reference>
<feature type="compositionally biased region" description="Basic and acidic residues" evidence="1">
    <location>
        <begin position="374"/>
        <end position="384"/>
    </location>
</feature>
<protein>
    <recommendedName>
        <fullName evidence="2">DDHD domain-containing protein</fullName>
    </recommendedName>
</protein>
<dbReference type="STRING" id="1684307.A0A316U0M8"/>
<evidence type="ECO:0000313" key="4">
    <source>
        <dbReference type="Proteomes" id="UP000245942"/>
    </source>
</evidence>
<dbReference type="AlphaFoldDB" id="A0A316U0M8"/>
<feature type="compositionally biased region" description="Acidic residues" evidence="1">
    <location>
        <begin position="914"/>
        <end position="925"/>
    </location>
</feature>
<feature type="compositionally biased region" description="Low complexity" evidence="1">
    <location>
        <begin position="870"/>
        <end position="884"/>
    </location>
</feature>
<feature type="compositionally biased region" description="Acidic residues" evidence="1">
    <location>
        <begin position="499"/>
        <end position="511"/>
    </location>
</feature>
<feature type="compositionally biased region" description="Basic and acidic residues" evidence="1">
    <location>
        <begin position="1229"/>
        <end position="1243"/>
    </location>
</feature>
<feature type="compositionally biased region" description="Polar residues" evidence="1">
    <location>
        <begin position="842"/>
        <end position="851"/>
    </location>
</feature>
<feature type="region of interest" description="Disordered" evidence="1">
    <location>
        <begin position="842"/>
        <end position="1154"/>
    </location>
</feature>
<feature type="region of interest" description="Disordered" evidence="1">
    <location>
        <begin position="1222"/>
        <end position="1243"/>
    </location>
</feature>
<gene>
    <name evidence="3" type="ORF">BCV69DRAFT_284845</name>
</gene>
<evidence type="ECO:0000256" key="1">
    <source>
        <dbReference type="SAM" id="MobiDB-lite"/>
    </source>
</evidence>
<dbReference type="PANTHER" id="PTHR23509">
    <property type="entry name" value="PA-PL1 PHOSPHOLIPASE FAMILY"/>
    <property type="match status" value="1"/>
</dbReference>
<feature type="region of interest" description="Disordered" evidence="1">
    <location>
        <begin position="434"/>
        <end position="516"/>
    </location>
</feature>
<dbReference type="PANTHER" id="PTHR23509:SF6">
    <property type="entry name" value="PHOSPHOLIPASE C1020.13C-RELATED"/>
    <property type="match status" value="1"/>
</dbReference>
<dbReference type="GO" id="GO:0004620">
    <property type="term" value="F:phospholipase activity"/>
    <property type="evidence" value="ECO:0007669"/>
    <property type="project" value="TreeGrafter"/>
</dbReference>
<dbReference type="InterPro" id="IPR058055">
    <property type="entry name" value="PA-PLA1"/>
</dbReference>
<dbReference type="EMBL" id="KZ819334">
    <property type="protein sequence ID" value="PWN18867.1"/>
    <property type="molecule type" value="Genomic_DNA"/>
</dbReference>
<feature type="compositionally biased region" description="Low complexity" evidence="1">
    <location>
        <begin position="358"/>
        <end position="373"/>
    </location>
</feature>
<feature type="domain" description="DDHD" evidence="2">
    <location>
        <begin position="726"/>
        <end position="1217"/>
    </location>
</feature>
<feature type="region of interest" description="Disordered" evidence="1">
    <location>
        <begin position="338"/>
        <end position="422"/>
    </location>
</feature>